<sequence>MHVFFTVKPLCTFDTTYLPTGIEANEAESTTSNKQVDGDRNVKIKYNLRKRKHTDEEDDKEKDAANSSSKQSRTNQTENKRPRKAQQSTVLLERTQRRRTKPRNIVSIANVSSPQDDFAKIFLKKIDINVITNSNIGINTSINGICVTNDNLIWVSYSTNHVKLFDSAGNILRSVDLEQIPVFNCCTPNGDLLFTQGYANDARAEVIMVPREGDPRPLVDLSSYAKNLCGLLCQEEMIYIVCHGKPPMKYFVIKLDMEGDVKETYRASPKNVNINHIISHYDRLYVMGTNNSCLFPLENDTISTKEKVNKVSLRDTSSASACVDNHGNVLLCSASTIYVVDPSLQCVHKILTEFSSSIRTTAVDHRDQLWIGTYDGNLHAAHYISV</sequence>
<feature type="compositionally biased region" description="Polar residues" evidence="1">
    <location>
        <begin position="65"/>
        <end position="77"/>
    </location>
</feature>
<dbReference type="SUPFAM" id="SSF63829">
    <property type="entry name" value="Calcium-dependent phosphotriesterase"/>
    <property type="match status" value="1"/>
</dbReference>
<dbReference type="AlphaFoldDB" id="A0A8B8B2X2"/>
<dbReference type="RefSeq" id="XP_022297757.1">
    <property type="nucleotide sequence ID" value="XM_022442049.1"/>
</dbReference>
<evidence type="ECO:0000313" key="2">
    <source>
        <dbReference type="Proteomes" id="UP000694844"/>
    </source>
</evidence>
<evidence type="ECO:0000313" key="4">
    <source>
        <dbReference type="RefSeq" id="XP_022297757.1"/>
    </source>
</evidence>
<dbReference type="GeneID" id="111107084"/>
<reference evidence="3 4" key="1">
    <citation type="submission" date="2025-04" db="UniProtKB">
        <authorList>
            <consortium name="RefSeq"/>
        </authorList>
    </citation>
    <scope>IDENTIFICATION</scope>
    <source>
        <tissue evidence="3 4">Whole sample</tissue>
    </source>
</reference>
<dbReference type="InterPro" id="IPR015943">
    <property type="entry name" value="WD40/YVTN_repeat-like_dom_sf"/>
</dbReference>
<dbReference type="Gene3D" id="2.120.10.30">
    <property type="entry name" value="TolB, C-terminal domain"/>
    <property type="match status" value="1"/>
</dbReference>
<dbReference type="Gene3D" id="2.130.10.10">
    <property type="entry name" value="YVTN repeat-like/Quinoprotein amine dehydrogenase"/>
    <property type="match status" value="1"/>
</dbReference>
<dbReference type="Proteomes" id="UP000694844">
    <property type="component" value="Chromosome 8"/>
</dbReference>
<dbReference type="OrthoDB" id="6158403at2759"/>
<keyword evidence="2" id="KW-1185">Reference proteome</keyword>
<feature type="region of interest" description="Disordered" evidence="1">
    <location>
        <begin position="27"/>
        <end position="97"/>
    </location>
</feature>
<accession>A0A8B8B2X2</accession>
<dbReference type="KEGG" id="cvn:111107084"/>
<dbReference type="InterPro" id="IPR011042">
    <property type="entry name" value="6-blade_b-propeller_TolB-like"/>
</dbReference>
<organism evidence="2 4">
    <name type="scientific">Crassostrea virginica</name>
    <name type="common">Eastern oyster</name>
    <dbReference type="NCBI Taxonomy" id="6565"/>
    <lineage>
        <taxon>Eukaryota</taxon>
        <taxon>Metazoa</taxon>
        <taxon>Spiralia</taxon>
        <taxon>Lophotrochozoa</taxon>
        <taxon>Mollusca</taxon>
        <taxon>Bivalvia</taxon>
        <taxon>Autobranchia</taxon>
        <taxon>Pteriomorphia</taxon>
        <taxon>Ostreida</taxon>
        <taxon>Ostreoidea</taxon>
        <taxon>Ostreidae</taxon>
        <taxon>Crassostrea</taxon>
    </lineage>
</organism>
<evidence type="ECO:0000256" key="1">
    <source>
        <dbReference type="SAM" id="MobiDB-lite"/>
    </source>
</evidence>
<proteinExistence type="predicted"/>
<evidence type="ECO:0000313" key="3">
    <source>
        <dbReference type="RefSeq" id="XP_022297756.1"/>
    </source>
</evidence>
<name>A0A8B8B2X2_CRAVI</name>
<dbReference type="RefSeq" id="XP_022297756.1">
    <property type="nucleotide sequence ID" value="XM_022442048.1"/>
</dbReference>
<protein>
    <submittedName>
        <fullName evidence="3 4">Uncharacterized protein LOC111107084 isoform X1</fullName>
    </submittedName>
</protein>
<gene>
    <name evidence="3 4" type="primary">LOC111107084</name>
</gene>